<evidence type="ECO:0000256" key="3">
    <source>
        <dbReference type="RuleBase" id="RU000564"/>
    </source>
</evidence>
<dbReference type="PRINTS" id="PR01249">
    <property type="entry name" value="RIBOSOMALL31"/>
</dbReference>
<dbReference type="NCBIfam" id="TIGR00105">
    <property type="entry name" value="L31"/>
    <property type="match status" value="1"/>
</dbReference>
<dbReference type="EMBL" id="LR214950">
    <property type="protein sequence ID" value="VEU58466.1"/>
    <property type="molecule type" value="Genomic_DNA"/>
</dbReference>
<dbReference type="InterPro" id="IPR002150">
    <property type="entry name" value="Ribosomal_bL31"/>
</dbReference>
<name>A0A449A2I8_9BACT</name>
<dbReference type="GO" id="GO:0003735">
    <property type="term" value="F:structural constituent of ribosome"/>
    <property type="evidence" value="ECO:0007669"/>
    <property type="project" value="InterPro"/>
</dbReference>
<sequence>MKKDIHPKYVEVSVKCSTCDKAFNFKSTKSSFAVDVCSGCHPVYTGNRTQVKATGRIDAFNKRLAKKAQ</sequence>
<dbReference type="OrthoDB" id="9803251at2"/>
<evidence type="ECO:0000313" key="6">
    <source>
        <dbReference type="Proteomes" id="UP000290568"/>
    </source>
</evidence>
<accession>A0A449A2I8</accession>
<dbReference type="Gene3D" id="4.10.830.30">
    <property type="entry name" value="Ribosomal protein L31"/>
    <property type="match status" value="1"/>
</dbReference>
<evidence type="ECO:0000256" key="1">
    <source>
        <dbReference type="ARBA" id="ARBA00022980"/>
    </source>
</evidence>
<dbReference type="Pfam" id="PF01197">
    <property type="entry name" value="Ribosomal_L31"/>
    <property type="match status" value="1"/>
</dbReference>
<keyword evidence="1 3" id="KW-0689">Ribosomal protein</keyword>
<evidence type="ECO:0000313" key="4">
    <source>
        <dbReference type="EMBL" id="QIW62629.1"/>
    </source>
</evidence>
<dbReference type="InterPro" id="IPR034704">
    <property type="entry name" value="Ribosomal_bL28/bL31-like_sf"/>
</dbReference>
<dbReference type="GO" id="GO:0006412">
    <property type="term" value="P:translation"/>
    <property type="evidence" value="ECO:0007669"/>
    <property type="project" value="InterPro"/>
</dbReference>
<reference evidence="5 6" key="1">
    <citation type="submission" date="2019-01" db="EMBL/GenBank/DDBJ databases">
        <authorList>
            <consortium name="Pathogen Informatics"/>
        </authorList>
    </citation>
    <scope>NUCLEOTIDE SEQUENCE [LARGE SCALE GENOMIC DNA]</scope>
    <source>
        <strain evidence="5 6">NCTC10183</strain>
    </source>
</reference>
<dbReference type="PANTHER" id="PTHR33280">
    <property type="entry name" value="50S RIBOSOMAL PROTEIN L31, CHLOROPLASTIC"/>
    <property type="match status" value="1"/>
</dbReference>
<dbReference type="RefSeq" id="WP_129620132.1">
    <property type="nucleotide sequence ID" value="NZ_CP047225.1"/>
</dbReference>
<dbReference type="PROSITE" id="PS01143">
    <property type="entry name" value="RIBOSOMAL_L31"/>
    <property type="match status" value="1"/>
</dbReference>
<dbReference type="Proteomes" id="UP000290568">
    <property type="component" value="Chromosome"/>
</dbReference>
<evidence type="ECO:0000313" key="5">
    <source>
        <dbReference type="EMBL" id="VEU58466.1"/>
    </source>
</evidence>
<protein>
    <recommendedName>
        <fullName evidence="3">50S ribosomal protein L31</fullName>
    </recommendedName>
</protein>
<gene>
    <name evidence="5" type="primary">MCYN0524</name>
    <name evidence="4" type="synonym">rpmE</name>
    <name evidence="4" type="ORF">GOQ20_04445</name>
    <name evidence="5" type="ORF">NCTC10183_00217</name>
</gene>
<dbReference type="NCBIfam" id="NF000612">
    <property type="entry name" value="PRK00019.1"/>
    <property type="match status" value="1"/>
</dbReference>
<dbReference type="Proteomes" id="UP000503310">
    <property type="component" value="Chromosome"/>
</dbReference>
<evidence type="ECO:0000313" key="7">
    <source>
        <dbReference type="Proteomes" id="UP000503310"/>
    </source>
</evidence>
<dbReference type="EMBL" id="CP047225">
    <property type="protein sequence ID" value="QIW62629.1"/>
    <property type="molecule type" value="Genomic_DNA"/>
</dbReference>
<organism evidence="5 6">
    <name type="scientific">Mycoplasmopsis gallinacea</name>
    <dbReference type="NCBI Taxonomy" id="29556"/>
    <lineage>
        <taxon>Bacteria</taxon>
        <taxon>Bacillati</taxon>
        <taxon>Mycoplasmatota</taxon>
        <taxon>Mycoplasmoidales</taxon>
        <taxon>Metamycoplasmataceae</taxon>
        <taxon>Mycoplasmopsis</taxon>
    </lineage>
</organism>
<dbReference type="SUPFAM" id="SSF143800">
    <property type="entry name" value="L28p-like"/>
    <property type="match status" value="1"/>
</dbReference>
<dbReference type="GO" id="GO:1990904">
    <property type="term" value="C:ribonucleoprotein complex"/>
    <property type="evidence" value="ECO:0007669"/>
    <property type="project" value="UniProtKB-KW"/>
</dbReference>
<dbReference type="PANTHER" id="PTHR33280:SF1">
    <property type="entry name" value="LARGE RIBOSOMAL SUBUNIT PROTEIN BL31C"/>
    <property type="match status" value="1"/>
</dbReference>
<reference evidence="4 7" key="2">
    <citation type="submission" date="2019-12" db="EMBL/GenBank/DDBJ databases">
        <title>Sequencing and analysis of the whole genome of Mycoplasma gallinaceum strain Peacock20181011.</title>
        <authorList>
            <person name="Liu X."/>
            <person name="Qin Z."/>
            <person name="Xu H."/>
        </authorList>
    </citation>
    <scope>NUCLEOTIDE SEQUENCE [LARGE SCALE GENOMIC DNA]</scope>
    <source>
        <strain evidence="4 7">Peacock20181011</strain>
    </source>
</reference>
<comment type="similarity">
    <text evidence="3">Belongs to the bacterial ribosomal protein bL31 family.</text>
</comment>
<keyword evidence="6" id="KW-1185">Reference proteome</keyword>
<evidence type="ECO:0000256" key="2">
    <source>
        <dbReference type="ARBA" id="ARBA00023274"/>
    </source>
</evidence>
<proteinExistence type="inferred from homology"/>
<keyword evidence="2 3" id="KW-0687">Ribonucleoprotein</keyword>
<dbReference type="GO" id="GO:0005840">
    <property type="term" value="C:ribosome"/>
    <property type="evidence" value="ECO:0007669"/>
    <property type="project" value="UniProtKB-KW"/>
</dbReference>
<dbReference type="AlphaFoldDB" id="A0A449A2I8"/>
<dbReference type="InterPro" id="IPR042105">
    <property type="entry name" value="Ribosomal_bL31_sf"/>
</dbReference>